<dbReference type="RefSeq" id="WP_152193819.1">
    <property type="nucleotide sequence ID" value="NZ_VUKD01000001.1"/>
</dbReference>
<protein>
    <submittedName>
        <fullName evidence="4">SDR family oxidoreductase</fullName>
    </submittedName>
</protein>
<keyword evidence="2" id="KW-0560">Oxidoreductase</keyword>
<dbReference type="SUPFAM" id="SSF51735">
    <property type="entry name" value="NAD(P)-binding Rossmann-fold domains"/>
    <property type="match status" value="1"/>
</dbReference>
<dbReference type="OrthoDB" id="286404at2"/>
<accession>A0A6N7EJZ4</accession>
<dbReference type="PROSITE" id="PS00061">
    <property type="entry name" value="ADH_SHORT"/>
    <property type="match status" value="1"/>
</dbReference>
<keyword evidence="5" id="KW-1185">Reference proteome</keyword>
<dbReference type="FunFam" id="3.40.50.720:FF:000084">
    <property type="entry name" value="Short-chain dehydrogenase reductase"/>
    <property type="match status" value="1"/>
</dbReference>
<dbReference type="PRINTS" id="PR00081">
    <property type="entry name" value="GDHRDH"/>
</dbReference>
<gene>
    <name evidence="4" type="ORF">GB881_07370</name>
</gene>
<dbReference type="Proteomes" id="UP000437709">
    <property type="component" value="Unassembled WGS sequence"/>
</dbReference>
<feature type="domain" description="Ketoreductase" evidence="3">
    <location>
        <begin position="21"/>
        <end position="203"/>
    </location>
</feature>
<proteinExistence type="inferred from homology"/>
<evidence type="ECO:0000256" key="1">
    <source>
        <dbReference type="ARBA" id="ARBA00006484"/>
    </source>
</evidence>
<dbReference type="PANTHER" id="PTHR42760:SF40">
    <property type="entry name" value="3-OXOACYL-[ACYL-CARRIER-PROTEIN] REDUCTASE, CHLOROPLASTIC"/>
    <property type="match status" value="1"/>
</dbReference>
<reference evidence="4 5" key="1">
    <citation type="submission" date="2019-10" db="EMBL/GenBank/DDBJ databases">
        <title>Georgenia wutianyii sp. nov. and Georgenia yuyongxinii sp. nov. isolated from plateau pika (Ochotona curzoniae) in the Qinghai-Tibet plateau of China.</title>
        <authorList>
            <person name="Tian Z."/>
        </authorList>
    </citation>
    <scope>NUCLEOTIDE SEQUENCE [LARGE SCALE GENOMIC DNA]</scope>
    <source>
        <strain evidence="4 5">JCM 19765</strain>
    </source>
</reference>
<dbReference type="Gene3D" id="3.40.50.720">
    <property type="entry name" value="NAD(P)-binding Rossmann-like Domain"/>
    <property type="match status" value="1"/>
</dbReference>
<dbReference type="EMBL" id="WHPC01000021">
    <property type="protein sequence ID" value="MPV36875.1"/>
    <property type="molecule type" value="Genomic_DNA"/>
</dbReference>
<evidence type="ECO:0000313" key="4">
    <source>
        <dbReference type="EMBL" id="MPV36875.1"/>
    </source>
</evidence>
<dbReference type="GO" id="GO:0030497">
    <property type="term" value="P:fatty acid elongation"/>
    <property type="evidence" value="ECO:0007669"/>
    <property type="project" value="TreeGrafter"/>
</dbReference>
<dbReference type="GO" id="GO:0016616">
    <property type="term" value="F:oxidoreductase activity, acting on the CH-OH group of donors, NAD or NADP as acceptor"/>
    <property type="evidence" value="ECO:0007669"/>
    <property type="project" value="TreeGrafter"/>
</dbReference>
<organism evidence="4 5">
    <name type="scientific">Georgenia subflava</name>
    <dbReference type="NCBI Taxonomy" id="1622177"/>
    <lineage>
        <taxon>Bacteria</taxon>
        <taxon>Bacillati</taxon>
        <taxon>Actinomycetota</taxon>
        <taxon>Actinomycetes</taxon>
        <taxon>Micrococcales</taxon>
        <taxon>Bogoriellaceae</taxon>
        <taxon>Georgenia</taxon>
    </lineage>
</organism>
<evidence type="ECO:0000313" key="5">
    <source>
        <dbReference type="Proteomes" id="UP000437709"/>
    </source>
</evidence>
<evidence type="ECO:0000259" key="3">
    <source>
        <dbReference type="SMART" id="SM00822"/>
    </source>
</evidence>
<dbReference type="PANTHER" id="PTHR42760">
    <property type="entry name" value="SHORT-CHAIN DEHYDROGENASES/REDUCTASES FAMILY MEMBER"/>
    <property type="match status" value="1"/>
</dbReference>
<sequence length="264" mass="27573">MTMTRATPTAAATTAGRLAGKVVLVTGGAKGLGRSVALAVADAGGDVAFTFHTSNEPAGRTLDEVRERGVNAEIRQCDVRDSAEVRATVAWANERFGRIDGLVNNAGVMPEHPFLEITEDQWDDVMRTDLTSAFVASQAVIPHMLAQGGGSIVNIASRLGQVGWPGVAHYASAKAGSIALVKSISREFGQRGIRANAVSPGVMNTDMGRTVMDGEVGRKRMAELPLGRFAEPGEVADAVVFLLSDDGALFLGQTLCPNAGGLMP</sequence>
<name>A0A6N7EJZ4_9MICO</name>
<dbReference type="InterPro" id="IPR002347">
    <property type="entry name" value="SDR_fam"/>
</dbReference>
<dbReference type="InterPro" id="IPR036291">
    <property type="entry name" value="NAD(P)-bd_dom_sf"/>
</dbReference>
<dbReference type="InterPro" id="IPR057326">
    <property type="entry name" value="KR_dom"/>
</dbReference>
<comment type="caution">
    <text evidence="4">The sequence shown here is derived from an EMBL/GenBank/DDBJ whole genome shotgun (WGS) entry which is preliminary data.</text>
</comment>
<comment type="similarity">
    <text evidence="1">Belongs to the short-chain dehydrogenases/reductases (SDR) family.</text>
</comment>
<dbReference type="AlphaFoldDB" id="A0A6N7EJZ4"/>
<dbReference type="Pfam" id="PF13561">
    <property type="entry name" value="adh_short_C2"/>
    <property type="match status" value="1"/>
</dbReference>
<evidence type="ECO:0000256" key="2">
    <source>
        <dbReference type="ARBA" id="ARBA00023002"/>
    </source>
</evidence>
<dbReference type="InterPro" id="IPR020904">
    <property type="entry name" value="Sc_DH/Rdtase_CS"/>
</dbReference>
<dbReference type="SMART" id="SM00822">
    <property type="entry name" value="PKS_KR"/>
    <property type="match status" value="1"/>
</dbReference>
<dbReference type="PRINTS" id="PR00080">
    <property type="entry name" value="SDRFAMILY"/>
</dbReference>